<evidence type="ECO:0000313" key="2">
    <source>
        <dbReference type="EMBL" id="KAF3322368.1"/>
    </source>
</evidence>
<dbReference type="EMBL" id="SWLB01000025">
    <property type="protein sequence ID" value="KAF3322368.1"/>
    <property type="molecule type" value="Genomic_DNA"/>
</dbReference>
<dbReference type="Pfam" id="PF08590">
    <property type="entry name" value="DUF1771"/>
    <property type="match status" value="1"/>
</dbReference>
<protein>
    <recommendedName>
        <fullName evidence="1">DUF1771 domain-containing protein</fullName>
    </recommendedName>
</protein>
<sequence>MASSSVRFCDDERSLEALFEAFGSFCSLEEIASAYCRSKGDLLAAGDILCKVQDSKSLGSANEQREKISQGLANEQNGHKSQDPADEQGLKIGISEQETKTCEISTGMHIKMSKSKKATASVGTVSSILGNSYNRPSYSVKEKFEKAKPIKIEVPKSVIDALDVGSSSSGFQGSKKESLSNREIEQFLFSMLGDGFKLSMDVIREVLGSCGYDIHKSMEELLDFSTVSLGKGKAIDDIDTDTAREYKQCTGSSSQEVSISVENTNSLESNSHCTKSNLKDNFDISQQVLQSLFTVPERVTDELFKPRFDLGVNRIKATSGSVVSKPLQEVKMPMPVNDVLRLQLENMKTVPDEDDEYKNLRDVTKQHWDLMKEYYEAAITAFANGDHQYQYFMEQGKHYFKLAREFEEKSARHVAGSTKKEDEEMPLDLLSIDDSKDALYLLKMHICKLVNIPNLQYLKVIVGPESKDAKKTKIKRKVIHLLEKESIQWTETEADPGTISIRLDQIDHSKLSFAKKFKDI</sequence>
<reference evidence="2" key="1">
    <citation type="submission" date="2020-01" db="EMBL/GenBank/DDBJ databases">
        <title>Genome sequence of Kobresia littledalei, the first chromosome-level genome in the family Cyperaceae.</title>
        <authorList>
            <person name="Qu G."/>
        </authorList>
    </citation>
    <scope>NUCLEOTIDE SEQUENCE</scope>
    <source>
        <strain evidence="2">C.B.Clarke</strain>
        <tissue evidence="2">Leaf</tissue>
    </source>
</reference>
<name>A0A833QEX7_9POAL</name>
<feature type="domain" description="DUF1771" evidence="1">
    <location>
        <begin position="356"/>
        <end position="420"/>
    </location>
</feature>
<dbReference type="PANTHER" id="PTHR47872:SF1">
    <property type="entry name" value="NUCLEAR RNA EXPORT FACTOR SDE5-RELATED"/>
    <property type="match status" value="1"/>
</dbReference>
<organism evidence="2 3">
    <name type="scientific">Carex littledalei</name>
    <dbReference type="NCBI Taxonomy" id="544730"/>
    <lineage>
        <taxon>Eukaryota</taxon>
        <taxon>Viridiplantae</taxon>
        <taxon>Streptophyta</taxon>
        <taxon>Embryophyta</taxon>
        <taxon>Tracheophyta</taxon>
        <taxon>Spermatophyta</taxon>
        <taxon>Magnoliopsida</taxon>
        <taxon>Liliopsida</taxon>
        <taxon>Poales</taxon>
        <taxon>Cyperaceae</taxon>
        <taxon>Cyperoideae</taxon>
        <taxon>Cariceae</taxon>
        <taxon>Carex</taxon>
        <taxon>Carex subgen. Euthyceras</taxon>
    </lineage>
</organism>
<dbReference type="SMART" id="SM01162">
    <property type="entry name" value="DUF1771"/>
    <property type="match status" value="1"/>
</dbReference>
<evidence type="ECO:0000313" key="3">
    <source>
        <dbReference type="Proteomes" id="UP000623129"/>
    </source>
</evidence>
<dbReference type="Proteomes" id="UP000623129">
    <property type="component" value="Unassembled WGS sequence"/>
</dbReference>
<dbReference type="InterPro" id="IPR013899">
    <property type="entry name" value="DUF1771"/>
</dbReference>
<dbReference type="OrthoDB" id="1928104at2759"/>
<dbReference type="Pfam" id="PF24767">
    <property type="entry name" value="UBA_At5g58720"/>
    <property type="match status" value="1"/>
</dbReference>
<proteinExistence type="predicted"/>
<gene>
    <name evidence="2" type="ORF">FCM35_KLT13509</name>
</gene>
<dbReference type="InterPro" id="IPR056254">
    <property type="entry name" value="At5g58720/SDE5-like_UBA-like"/>
</dbReference>
<evidence type="ECO:0000259" key="1">
    <source>
        <dbReference type="SMART" id="SM01162"/>
    </source>
</evidence>
<comment type="caution">
    <text evidence="2">The sequence shown here is derived from an EMBL/GenBank/DDBJ whole genome shotgun (WGS) entry which is preliminary data.</text>
</comment>
<dbReference type="AlphaFoldDB" id="A0A833QEX7"/>
<dbReference type="PANTHER" id="PTHR47872">
    <property type="entry name" value="NUCLEAR RNA EXPORT FACTOR SDE5-RELATED"/>
    <property type="match status" value="1"/>
</dbReference>
<accession>A0A833QEX7</accession>
<keyword evidence="3" id="KW-1185">Reference proteome</keyword>